<keyword evidence="2" id="KW-0540">Nuclease</keyword>
<keyword evidence="6" id="KW-0346">Stress response</keyword>
<organism evidence="7">
    <name type="scientific">marine sediment metagenome</name>
    <dbReference type="NCBI Taxonomy" id="412755"/>
    <lineage>
        <taxon>unclassified sequences</taxon>
        <taxon>metagenomes</taxon>
        <taxon>ecological metagenomes</taxon>
    </lineage>
</organism>
<dbReference type="SUPFAM" id="SSF54786">
    <property type="entry name" value="YcfA/nrd intein domain"/>
    <property type="match status" value="1"/>
</dbReference>
<dbReference type="InterPro" id="IPR012933">
    <property type="entry name" value="HicA_mRNA_interferase"/>
</dbReference>
<sequence length="73" mass="8609">MREKLPLLSGQEIVNALQRSGYYVRRQKGSHIRLYHPERLPITVPAHYEVDRRTLKSILHTANLTVEEFKKLL</sequence>
<gene>
    <name evidence="7" type="ORF">S12H4_19534</name>
</gene>
<proteinExistence type="predicted"/>
<dbReference type="Gene3D" id="3.30.920.30">
    <property type="entry name" value="Hypothetical protein"/>
    <property type="match status" value="1"/>
</dbReference>
<evidence type="ECO:0000256" key="5">
    <source>
        <dbReference type="ARBA" id="ARBA00022884"/>
    </source>
</evidence>
<dbReference type="GO" id="GO:0004519">
    <property type="term" value="F:endonuclease activity"/>
    <property type="evidence" value="ECO:0007669"/>
    <property type="project" value="UniProtKB-KW"/>
</dbReference>
<evidence type="ECO:0000256" key="6">
    <source>
        <dbReference type="ARBA" id="ARBA00023016"/>
    </source>
</evidence>
<keyword evidence="5" id="KW-0694">RNA-binding</keyword>
<reference evidence="7" key="1">
    <citation type="journal article" date="2014" name="Front. Microbiol.">
        <title>High frequency of phylogenetically diverse reductive dehalogenase-homologous genes in deep subseafloor sedimentary metagenomes.</title>
        <authorList>
            <person name="Kawai M."/>
            <person name="Futagami T."/>
            <person name="Toyoda A."/>
            <person name="Takaki Y."/>
            <person name="Nishi S."/>
            <person name="Hori S."/>
            <person name="Arai W."/>
            <person name="Tsubouchi T."/>
            <person name="Morono Y."/>
            <person name="Uchiyama I."/>
            <person name="Ito T."/>
            <person name="Fujiyama A."/>
            <person name="Inagaki F."/>
            <person name="Takami H."/>
        </authorList>
    </citation>
    <scope>NUCLEOTIDE SEQUENCE</scope>
    <source>
        <strain evidence="7">Expedition CK06-06</strain>
    </source>
</reference>
<evidence type="ECO:0000256" key="3">
    <source>
        <dbReference type="ARBA" id="ARBA00022759"/>
    </source>
</evidence>
<dbReference type="InterPro" id="IPR038570">
    <property type="entry name" value="HicA_sf"/>
</dbReference>
<keyword evidence="4" id="KW-0378">Hydrolase</keyword>
<dbReference type="Pfam" id="PF07927">
    <property type="entry name" value="HicA_toxin"/>
    <property type="match status" value="1"/>
</dbReference>
<evidence type="ECO:0008006" key="8">
    <source>
        <dbReference type="Google" id="ProtNLM"/>
    </source>
</evidence>
<name>X1TWQ7_9ZZZZ</name>
<dbReference type="GO" id="GO:0016787">
    <property type="term" value="F:hydrolase activity"/>
    <property type="evidence" value="ECO:0007669"/>
    <property type="project" value="UniProtKB-KW"/>
</dbReference>
<evidence type="ECO:0000313" key="7">
    <source>
        <dbReference type="EMBL" id="GAI84449.1"/>
    </source>
</evidence>
<comment type="caution">
    <text evidence="7">The sequence shown here is derived from an EMBL/GenBank/DDBJ whole genome shotgun (WGS) entry which is preliminary data.</text>
</comment>
<dbReference type="GO" id="GO:0003729">
    <property type="term" value="F:mRNA binding"/>
    <property type="evidence" value="ECO:0007669"/>
    <property type="project" value="InterPro"/>
</dbReference>
<accession>X1TWQ7</accession>
<protein>
    <recommendedName>
        <fullName evidence="8">Addiction module toxin, HicA family</fullName>
    </recommendedName>
</protein>
<evidence type="ECO:0000256" key="2">
    <source>
        <dbReference type="ARBA" id="ARBA00022722"/>
    </source>
</evidence>
<keyword evidence="3" id="KW-0255">Endonuclease</keyword>
<evidence type="ECO:0000256" key="1">
    <source>
        <dbReference type="ARBA" id="ARBA00022649"/>
    </source>
</evidence>
<dbReference type="EMBL" id="BARW01009778">
    <property type="protein sequence ID" value="GAI84449.1"/>
    <property type="molecule type" value="Genomic_DNA"/>
</dbReference>
<keyword evidence="1" id="KW-1277">Toxin-antitoxin system</keyword>
<evidence type="ECO:0000256" key="4">
    <source>
        <dbReference type="ARBA" id="ARBA00022801"/>
    </source>
</evidence>
<dbReference type="AlphaFoldDB" id="X1TWQ7"/>